<keyword evidence="1" id="KW-0472">Membrane</keyword>
<dbReference type="RefSeq" id="XP_070861655.1">
    <property type="nucleotide sequence ID" value="XM_071000216.1"/>
</dbReference>
<accession>A0ABR4MQF4</accession>
<dbReference type="EMBL" id="JABSNW010000002">
    <property type="protein sequence ID" value="KAL2890475.1"/>
    <property type="molecule type" value="Genomic_DNA"/>
</dbReference>
<dbReference type="Proteomes" id="UP001610728">
    <property type="component" value="Unassembled WGS sequence"/>
</dbReference>
<feature type="transmembrane region" description="Helical" evidence="1">
    <location>
        <begin position="17"/>
        <end position="36"/>
    </location>
</feature>
<proteinExistence type="predicted"/>
<evidence type="ECO:0000256" key="1">
    <source>
        <dbReference type="SAM" id="Phobius"/>
    </source>
</evidence>
<keyword evidence="2" id="KW-0378">Hydrolase</keyword>
<keyword evidence="3" id="KW-1185">Reference proteome</keyword>
<dbReference type="GO" id="GO:0006508">
    <property type="term" value="P:proteolysis"/>
    <property type="evidence" value="ECO:0007669"/>
    <property type="project" value="UniProtKB-KW"/>
</dbReference>
<evidence type="ECO:0000313" key="2">
    <source>
        <dbReference type="EMBL" id="KAL2890475.1"/>
    </source>
</evidence>
<gene>
    <name evidence="2" type="ORF">HOO65_021017</name>
</gene>
<protein>
    <submittedName>
        <fullName evidence="2">Copia protease</fullName>
    </submittedName>
</protein>
<dbReference type="GO" id="GO:0008233">
    <property type="term" value="F:peptidase activity"/>
    <property type="evidence" value="ECO:0007669"/>
    <property type="project" value="UniProtKB-KW"/>
</dbReference>
<organism evidence="2 3">
    <name type="scientific">Ceratocystis lukuohia</name>
    <dbReference type="NCBI Taxonomy" id="2019550"/>
    <lineage>
        <taxon>Eukaryota</taxon>
        <taxon>Fungi</taxon>
        <taxon>Dikarya</taxon>
        <taxon>Ascomycota</taxon>
        <taxon>Pezizomycotina</taxon>
        <taxon>Sordariomycetes</taxon>
        <taxon>Hypocreomycetidae</taxon>
        <taxon>Microascales</taxon>
        <taxon>Ceratocystidaceae</taxon>
        <taxon>Ceratocystis</taxon>
    </lineage>
</organism>
<keyword evidence="1" id="KW-0812">Transmembrane</keyword>
<evidence type="ECO:0000313" key="3">
    <source>
        <dbReference type="Proteomes" id="UP001610728"/>
    </source>
</evidence>
<dbReference type="GeneID" id="98116650"/>
<keyword evidence="2" id="KW-0645">Protease</keyword>
<keyword evidence="1" id="KW-1133">Transmembrane helix</keyword>
<name>A0ABR4MQF4_9PEZI</name>
<reference evidence="2 3" key="1">
    <citation type="submission" date="2020-05" db="EMBL/GenBank/DDBJ databases">
        <title>Ceratocystis lukuohia genome.</title>
        <authorList>
            <person name="Harrington T.C."/>
            <person name="Kim K."/>
            <person name="Mayers C.G."/>
        </authorList>
    </citation>
    <scope>NUCLEOTIDE SEQUENCE [LARGE SCALE GENOMIC DNA]</scope>
    <source>
        <strain evidence="2 3">C4212</strain>
    </source>
</reference>
<sequence>MVDSSQEVSKEQHLGPWPIHMNAAQGVLMAAVKWYLKKAKKMVKRRTFHNPKTLEEDNFKGRWQDQHTHLIPMSEIPSTPAHYKESLTCWMADEWKEACGVHLQMHAKANSWDEIDSAKAAGDRVLDNK</sequence>
<comment type="caution">
    <text evidence="2">The sequence shown here is derived from an EMBL/GenBank/DDBJ whole genome shotgun (WGS) entry which is preliminary data.</text>
</comment>